<dbReference type="RefSeq" id="WP_021284310.1">
    <property type="nucleotide sequence ID" value="NZ_JAGGLL010000035.1"/>
</dbReference>
<evidence type="ECO:0000313" key="2">
    <source>
        <dbReference type="Proteomes" id="UP001519308"/>
    </source>
</evidence>
<dbReference type="Proteomes" id="UP001519308">
    <property type="component" value="Unassembled WGS sequence"/>
</dbReference>
<accession>A0ABS4K8V5</accession>
<gene>
    <name evidence="1" type="ORF">J2Z44_003518</name>
</gene>
<proteinExistence type="predicted"/>
<reference evidence="1 2" key="1">
    <citation type="submission" date="2021-03" db="EMBL/GenBank/DDBJ databases">
        <title>Genomic Encyclopedia of Type Strains, Phase IV (KMG-IV): sequencing the most valuable type-strain genomes for metagenomic binning, comparative biology and taxonomic classification.</title>
        <authorList>
            <person name="Goeker M."/>
        </authorList>
    </citation>
    <scope>NUCLEOTIDE SEQUENCE [LARGE SCALE GENOMIC DNA]</scope>
    <source>
        <strain evidence="1 2">DSM 28650</strain>
    </source>
</reference>
<keyword evidence="2" id="KW-1185">Reference proteome</keyword>
<dbReference type="Pfam" id="PF09388">
    <property type="entry name" value="SpoOE-like"/>
    <property type="match status" value="1"/>
</dbReference>
<evidence type="ECO:0000313" key="1">
    <source>
        <dbReference type="EMBL" id="MBP2023676.1"/>
    </source>
</evidence>
<comment type="caution">
    <text evidence="1">The sequence shown here is derived from an EMBL/GenBank/DDBJ whole genome shotgun (WGS) entry which is preliminary data.</text>
</comment>
<name>A0ABS4K8V5_9CLOT</name>
<sequence>MDEIIEILRDKLYRAIENGNSEEILKASMDLDIEIVRVMIADSYVARNYRNKNVNYAGRMWK</sequence>
<organism evidence="1 2">
    <name type="scientific">Clostridium punense</name>
    <dbReference type="NCBI Taxonomy" id="1054297"/>
    <lineage>
        <taxon>Bacteria</taxon>
        <taxon>Bacillati</taxon>
        <taxon>Bacillota</taxon>
        <taxon>Clostridia</taxon>
        <taxon>Eubacteriales</taxon>
        <taxon>Clostridiaceae</taxon>
        <taxon>Clostridium</taxon>
    </lineage>
</organism>
<protein>
    <submittedName>
        <fullName evidence="1">Uncharacterized protein</fullName>
    </submittedName>
</protein>
<dbReference type="EMBL" id="JAGGLL010000035">
    <property type="protein sequence ID" value="MBP2023676.1"/>
    <property type="molecule type" value="Genomic_DNA"/>
</dbReference>
<dbReference type="InterPro" id="IPR018540">
    <property type="entry name" value="Spo0E-like"/>
</dbReference>